<evidence type="ECO:0000313" key="3">
    <source>
        <dbReference type="Proteomes" id="UP000030746"/>
    </source>
</evidence>
<evidence type="ECO:0000313" key="2">
    <source>
        <dbReference type="EMBL" id="ESP01883.1"/>
    </source>
</evidence>
<sequence length="174" mass="19692">MKGQIEGQVDIRSYQVRTEDGRVYRRNRKHLRSSNETFNPNSSENPPYFKPIDILNNPPANVDTQPQNTNVDVTNKPDIVHDNFDNAPYEIPIPDVNVSKHINSCGPPPNITSMLTVIPELIVSGSIVNYTCQFNRSITLTAVCDSKIQEWIYEDSVICPRKLLLLSIIPSQDQ</sequence>
<organism evidence="2 3">
    <name type="scientific">Lottia gigantea</name>
    <name type="common">Giant owl limpet</name>
    <dbReference type="NCBI Taxonomy" id="225164"/>
    <lineage>
        <taxon>Eukaryota</taxon>
        <taxon>Metazoa</taxon>
        <taxon>Spiralia</taxon>
        <taxon>Lophotrochozoa</taxon>
        <taxon>Mollusca</taxon>
        <taxon>Gastropoda</taxon>
        <taxon>Patellogastropoda</taxon>
        <taxon>Lottioidea</taxon>
        <taxon>Lottiidae</taxon>
        <taxon>Lottia</taxon>
    </lineage>
</organism>
<feature type="compositionally biased region" description="Polar residues" evidence="1">
    <location>
        <begin position="34"/>
        <end position="45"/>
    </location>
</feature>
<evidence type="ECO:0008006" key="4">
    <source>
        <dbReference type="Google" id="ProtNLM"/>
    </source>
</evidence>
<dbReference type="STRING" id="225164.V4AWN2"/>
<gene>
    <name evidence="2" type="ORF">LOTGIDRAFT_172349</name>
</gene>
<dbReference type="CTD" id="20242068"/>
<dbReference type="OrthoDB" id="10053647at2759"/>
<dbReference type="KEGG" id="lgi:LOTGIDRAFT_172349"/>
<dbReference type="Proteomes" id="UP000030746">
    <property type="component" value="Unassembled WGS sequence"/>
</dbReference>
<keyword evidence="3" id="KW-1185">Reference proteome</keyword>
<protein>
    <recommendedName>
        <fullName evidence="4">Sushi domain-containing protein</fullName>
    </recommendedName>
</protein>
<dbReference type="HOGENOM" id="CLU_1541838_0_0_1"/>
<accession>V4AWN2</accession>
<proteinExistence type="predicted"/>
<dbReference type="AlphaFoldDB" id="V4AWN2"/>
<reference evidence="2 3" key="1">
    <citation type="journal article" date="2013" name="Nature">
        <title>Insights into bilaterian evolution from three spiralian genomes.</title>
        <authorList>
            <person name="Simakov O."/>
            <person name="Marletaz F."/>
            <person name="Cho S.J."/>
            <person name="Edsinger-Gonzales E."/>
            <person name="Havlak P."/>
            <person name="Hellsten U."/>
            <person name="Kuo D.H."/>
            <person name="Larsson T."/>
            <person name="Lv J."/>
            <person name="Arendt D."/>
            <person name="Savage R."/>
            <person name="Osoegawa K."/>
            <person name="de Jong P."/>
            <person name="Grimwood J."/>
            <person name="Chapman J.A."/>
            <person name="Shapiro H."/>
            <person name="Aerts A."/>
            <person name="Otillar R.P."/>
            <person name="Terry A.Y."/>
            <person name="Boore J.L."/>
            <person name="Grigoriev I.V."/>
            <person name="Lindberg D.R."/>
            <person name="Seaver E.C."/>
            <person name="Weisblat D.A."/>
            <person name="Putnam N.H."/>
            <person name="Rokhsar D.S."/>
        </authorList>
    </citation>
    <scope>NUCLEOTIDE SEQUENCE [LARGE SCALE GENOMIC DNA]</scope>
</reference>
<feature type="region of interest" description="Disordered" evidence="1">
    <location>
        <begin position="27"/>
        <end position="51"/>
    </location>
</feature>
<evidence type="ECO:0000256" key="1">
    <source>
        <dbReference type="SAM" id="MobiDB-lite"/>
    </source>
</evidence>
<dbReference type="EMBL" id="KB200347">
    <property type="protein sequence ID" value="ESP01883.1"/>
    <property type="molecule type" value="Genomic_DNA"/>
</dbReference>
<dbReference type="RefSeq" id="XP_009047468.1">
    <property type="nucleotide sequence ID" value="XM_009049220.1"/>
</dbReference>
<name>V4AWN2_LOTGI</name>
<dbReference type="GeneID" id="20242068"/>